<keyword evidence="1" id="KW-1133">Transmembrane helix</keyword>
<keyword evidence="1" id="KW-0472">Membrane</keyword>
<evidence type="ECO:0000313" key="2">
    <source>
        <dbReference type="EMBL" id="BAE90591.1"/>
    </source>
</evidence>
<dbReference type="EMBL" id="AB173529">
    <property type="protein sequence ID" value="BAE90591.1"/>
    <property type="molecule type" value="mRNA"/>
</dbReference>
<proteinExistence type="evidence at transcript level"/>
<evidence type="ECO:0000256" key="1">
    <source>
        <dbReference type="SAM" id="Phobius"/>
    </source>
</evidence>
<protein>
    <submittedName>
        <fullName evidence="2">Macaca fascicularis brain cDNA clone: QflA-22965, similar to human hypothetical protein FLJ13197 (FLJ13197), mRNA, RefSeq: NM_024614.1</fullName>
    </submittedName>
</protein>
<accession>I7G7J9</accession>
<feature type="transmembrane region" description="Helical" evidence="1">
    <location>
        <begin position="20"/>
        <end position="41"/>
    </location>
</feature>
<keyword evidence="1" id="KW-0812">Transmembrane</keyword>
<name>I7G7J9_MACFA</name>
<dbReference type="AlphaFoldDB" id="I7G7J9"/>
<organism evidence="2">
    <name type="scientific">Macaca fascicularis</name>
    <name type="common">Crab-eating macaque</name>
    <name type="synonym">Cynomolgus monkey</name>
    <dbReference type="NCBI Taxonomy" id="9541"/>
    <lineage>
        <taxon>Eukaryota</taxon>
        <taxon>Metazoa</taxon>
        <taxon>Chordata</taxon>
        <taxon>Craniata</taxon>
        <taxon>Vertebrata</taxon>
        <taxon>Euteleostomi</taxon>
        <taxon>Mammalia</taxon>
        <taxon>Eutheria</taxon>
        <taxon>Euarchontoglires</taxon>
        <taxon>Primates</taxon>
        <taxon>Haplorrhini</taxon>
        <taxon>Catarrhini</taxon>
        <taxon>Cercopithecidae</taxon>
        <taxon>Cercopithecinae</taxon>
        <taxon>Macaca</taxon>
    </lineage>
</organism>
<reference evidence="2" key="1">
    <citation type="journal article" date="2007" name="PLoS Biol.">
        <title>Rate of evolution in brain-expressed genes in humans and other primates.</title>
        <authorList>
            <person name="Wang H.-Y."/>
            <person name="Chien H.-C."/>
            <person name="Osada N."/>
            <person name="Hashimoto K."/>
            <person name="Sugano S."/>
            <person name="Gojobori T."/>
            <person name="Chou C.-K."/>
            <person name="Tsai S.-F."/>
            <person name="Wu C.-I."/>
            <person name="Shen C.-K.J."/>
        </authorList>
    </citation>
    <scope>NUCLEOTIDE SEQUENCE</scope>
</reference>
<sequence length="108" mass="12290">MFFYSKSPGRKEKELQRLPCTIIIPSLFLPGVLFPLCTLRLTRHLHLCLVSLEVHGGQGPLIEKVRVCVHTVIYVCTPTHIYFCLVDITKRFSKVIAPVYISTSSMGW</sequence>